<dbReference type="EMBL" id="CM056744">
    <property type="protein sequence ID" value="KAJ8667672.1"/>
    <property type="molecule type" value="Genomic_DNA"/>
</dbReference>
<organism evidence="1 2">
    <name type="scientific">Eretmocerus hayati</name>
    <dbReference type="NCBI Taxonomy" id="131215"/>
    <lineage>
        <taxon>Eukaryota</taxon>
        <taxon>Metazoa</taxon>
        <taxon>Ecdysozoa</taxon>
        <taxon>Arthropoda</taxon>
        <taxon>Hexapoda</taxon>
        <taxon>Insecta</taxon>
        <taxon>Pterygota</taxon>
        <taxon>Neoptera</taxon>
        <taxon>Endopterygota</taxon>
        <taxon>Hymenoptera</taxon>
        <taxon>Apocrita</taxon>
        <taxon>Proctotrupomorpha</taxon>
        <taxon>Chalcidoidea</taxon>
        <taxon>Aphelinidae</taxon>
        <taxon>Aphelininae</taxon>
        <taxon>Eretmocerus</taxon>
    </lineage>
</organism>
<accession>A0ACC2N9B1</accession>
<name>A0ACC2N9B1_9HYME</name>
<evidence type="ECO:0000313" key="2">
    <source>
        <dbReference type="Proteomes" id="UP001239111"/>
    </source>
</evidence>
<comment type="caution">
    <text evidence="1">The sequence shown here is derived from an EMBL/GenBank/DDBJ whole genome shotgun (WGS) entry which is preliminary data.</text>
</comment>
<dbReference type="Proteomes" id="UP001239111">
    <property type="component" value="Chromosome 4"/>
</dbReference>
<protein>
    <submittedName>
        <fullName evidence="1">Uncharacterized protein</fullName>
    </submittedName>
</protein>
<keyword evidence="2" id="KW-1185">Reference proteome</keyword>
<proteinExistence type="predicted"/>
<gene>
    <name evidence="1" type="ORF">QAD02_009335</name>
</gene>
<evidence type="ECO:0000313" key="1">
    <source>
        <dbReference type="EMBL" id="KAJ8667672.1"/>
    </source>
</evidence>
<reference evidence="1" key="1">
    <citation type="submission" date="2023-04" db="EMBL/GenBank/DDBJ databases">
        <title>A chromosome-level genome assembly of the parasitoid wasp Eretmocerus hayati.</title>
        <authorList>
            <person name="Zhong Y."/>
            <person name="Liu S."/>
            <person name="Liu Y."/>
        </authorList>
    </citation>
    <scope>NUCLEOTIDE SEQUENCE</scope>
    <source>
        <strain evidence="1">ZJU_SS_LIU_2023</strain>
    </source>
</reference>
<sequence>MGHLRLIQIIALVVAMGGIVLAGEDRILSRVSRFIGYEKQTGPHPTVVEIYNFGEFLCSGSAINPFIVLTTAHCLSGIFLAGLIVKLKEYKSFVTTVKRMEIHDDYNSVTYDKDAGLIQLKDKLPQFHNSYFVNLKKDTGMDDAITTAHFWIHVKSGALGDKTMELRNSDVRIIPNTECTRKWNNSFTLQSIKGQACGEEIKPDHSVIYLGAGGPVMGPGTYQWGIVSTPRRCGWNVPDIYVKISEVYDWIMKTTADMENEIPHEQHTIHPLSKEEIDFYKKEYGDLVYEWEADFLVSIVDAKTRKAKCVGALLDDDLIVTTSKDCADAGKSNIMVTMDRLKTKKTIPVSSIKKHPKYDPNDRTNRFNLAILHLQQKIEFNEYSNKTKLAEKKPSAGSLAKIYGYNLHMKTRSLKLSVSHNEECELFISPNVKNEQGRICAKSRVGMCPFHKPFGAPLMVNRSLVGLMSIEPTECADYRAPVVFTDLTMDENKKFVEKWLHHDWHNDGDL</sequence>